<evidence type="ECO:0000256" key="1">
    <source>
        <dbReference type="SAM" id="MobiDB-lite"/>
    </source>
</evidence>
<sequence>MLASSMPSKPDNLSIAMDTQHAPDKSTETAPRIEFDSEFASQDPILYFYHIIDPEKATLQTQVLGPNVSNTFRHPRALTECSPSHVQNTLVRKTTGFLALSQPGAPARTILAWAESGHGHNPRGDFLDPSASVLSNKRWTSRVLRLAREMDINMGHPYDRLARGGKTGIFRASHVEVKLAVHAVYTLLKMANVPTSRVTRGDLAQLHGKAWRHGSKPMFEIYFSKKNCLPCAKYVRRLEELTGVDIKLCWRDRLVKIEYGKCTMGVVQVPVSQREVISVDAADEEGNDIALVDLTDEMDDVAEVTPEPLGAYVDGLAYCIGQMGGGRRAIRAVVELARIWKRQAARRGQRHLRDGVGQSQRLTPPVSGRTTWLTTPPPPPLIRQRREHDTSRTEEVESGRVGNVGDRMAKRRSPRQYSFVGGEMMSLARR</sequence>
<dbReference type="Pfam" id="PF24120">
    <property type="entry name" value="SsdA_C"/>
    <property type="match status" value="1"/>
</dbReference>
<protein>
    <recommendedName>
        <fullName evidence="2">Single-strand DNA deaminase toxin A-like C-terminal domain-containing protein</fullName>
    </recommendedName>
</protein>
<feature type="region of interest" description="Disordered" evidence="1">
    <location>
        <begin position="1"/>
        <end position="29"/>
    </location>
</feature>
<dbReference type="Proteomes" id="UP000317257">
    <property type="component" value="Unassembled WGS sequence"/>
</dbReference>
<dbReference type="EMBL" id="SBHS01000053">
    <property type="protein sequence ID" value="TWU71075.1"/>
    <property type="molecule type" value="Genomic_DNA"/>
</dbReference>
<feature type="domain" description="Single-strand DNA deaminase toxin A-like C-terminal" evidence="2">
    <location>
        <begin position="114"/>
        <end position="179"/>
    </location>
</feature>
<name>A0A5C6FZ79_METRR</name>
<evidence type="ECO:0000313" key="4">
    <source>
        <dbReference type="Proteomes" id="UP000317257"/>
    </source>
</evidence>
<comment type="caution">
    <text evidence="3">The sequence shown here is derived from an EMBL/GenBank/DDBJ whole genome shotgun (WGS) entry which is preliminary data.</text>
</comment>
<evidence type="ECO:0000313" key="3">
    <source>
        <dbReference type="EMBL" id="TWU71075.1"/>
    </source>
</evidence>
<proteinExistence type="predicted"/>
<feature type="region of interest" description="Disordered" evidence="1">
    <location>
        <begin position="348"/>
        <end position="430"/>
    </location>
</feature>
<dbReference type="InterPro" id="IPR057517">
    <property type="entry name" value="SsdA-like_C"/>
</dbReference>
<reference evidence="4" key="1">
    <citation type="submission" date="2018-12" db="EMBL/GenBank/DDBJ databases">
        <title>The complete genome of Metarhizium rileyi, a key fungal pathogen of Lepidoptera.</title>
        <authorList>
            <person name="Binneck E."/>
            <person name="Lastra C.C.L."/>
            <person name="Sosa-Gomez D.R."/>
        </authorList>
    </citation>
    <scope>NUCLEOTIDE SEQUENCE [LARGE SCALE GENOMIC DNA]</scope>
    <source>
        <strain evidence="4">Cep018-CH2</strain>
    </source>
</reference>
<organism evidence="3 4">
    <name type="scientific">Metarhizium rileyi (strain RCEF 4871)</name>
    <name type="common">Nomuraea rileyi</name>
    <dbReference type="NCBI Taxonomy" id="1649241"/>
    <lineage>
        <taxon>Eukaryota</taxon>
        <taxon>Fungi</taxon>
        <taxon>Dikarya</taxon>
        <taxon>Ascomycota</taxon>
        <taxon>Pezizomycotina</taxon>
        <taxon>Sordariomycetes</taxon>
        <taxon>Hypocreomycetidae</taxon>
        <taxon>Hypocreales</taxon>
        <taxon>Clavicipitaceae</taxon>
        <taxon>Metarhizium</taxon>
    </lineage>
</organism>
<evidence type="ECO:0000259" key="2">
    <source>
        <dbReference type="Pfam" id="PF24120"/>
    </source>
</evidence>
<dbReference type="AlphaFoldDB" id="A0A5C6FZ79"/>
<feature type="compositionally biased region" description="Basic and acidic residues" evidence="1">
    <location>
        <begin position="384"/>
        <end position="398"/>
    </location>
</feature>
<gene>
    <name evidence="3" type="ORF">ED733_001769</name>
</gene>
<accession>A0A5C6FZ79</accession>